<gene>
    <name evidence="2" type="ORF">BAA97_p0062</name>
    <name evidence="3" type="ORF">EVX74_017415</name>
</gene>
<dbReference type="PANTHER" id="PTHR34219:SF4">
    <property type="entry name" value="PEPSY DOMAIN-CONTAINING PROTEIN"/>
    <property type="match status" value="1"/>
</dbReference>
<keyword evidence="1" id="KW-1133">Transmembrane helix</keyword>
<reference evidence="3" key="2">
    <citation type="submission" date="2018-10" db="EMBL/GenBank/DDBJ databases">
        <authorList>
            <person name="D'Souza A.W."/>
            <person name="Potter R.F."/>
            <person name="Wallace M."/>
            <person name="Shupe A."/>
            <person name="Patel S."/>
            <person name="Sun S."/>
            <person name="Gul D."/>
            <person name="Kwon J.H."/>
            <person name="Andleeb S."/>
            <person name="Burnham C.-A.D."/>
            <person name="Dantas G."/>
        </authorList>
    </citation>
    <scope>NUCLEOTIDE SEQUENCE</scope>
    <source>
        <strain evidence="3">AL_065</strain>
        <plasmid evidence="3">pAL_065-3</plasmid>
    </source>
</reference>
<dbReference type="PANTHER" id="PTHR34219">
    <property type="entry name" value="IRON-REGULATED INNER MEMBRANE PROTEIN-RELATED"/>
    <property type="match status" value="1"/>
</dbReference>
<name>A0A1P8KH12_ACILW</name>
<dbReference type="AlphaFoldDB" id="A0A1P8KH12"/>
<geneLocation type="plasmid" evidence="3 4">
    <name>pAL_065-3</name>
</geneLocation>
<feature type="transmembrane region" description="Helical" evidence="1">
    <location>
        <begin position="338"/>
        <end position="360"/>
    </location>
</feature>
<dbReference type="Proteomes" id="UP000293391">
    <property type="component" value="Plasmid pAL_065-3"/>
</dbReference>
<feature type="transmembrane region" description="Helical" evidence="1">
    <location>
        <begin position="381"/>
        <end position="399"/>
    </location>
</feature>
<reference evidence="2" key="1">
    <citation type="journal article" date="2016" name="Biomed. Res. Int.">
        <title>Resistance of Permafrost and Modern Acinetobacter lwoffii Strains to Heavy Metals and Arsenic Revealed by Genome Analysis.</title>
        <authorList>
            <person name="Mindlin S."/>
            <person name="Petrenko A."/>
            <person name="Kurakov A."/>
            <person name="Beletsky A."/>
            <person name="Mardanov A."/>
            <person name="Petrova M."/>
        </authorList>
    </citation>
    <scope>NUCLEOTIDE SEQUENCE</scope>
    <source>
        <strain evidence="2">ED45-23</strain>
        <plasmid evidence="2">pALWED2.1</plasmid>
    </source>
</reference>
<dbReference type="InterPro" id="IPR005625">
    <property type="entry name" value="PepSY-ass_TM"/>
</dbReference>
<feature type="transmembrane region" description="Helical" evidence="1">
    <location>
        <begin position="443"/>
        <end position="460"/>
    </location>
</feature>
<dbReference type="RefSeq" id="WP_004733135.1">
    <property type="nucleotide sequence ID" value="NZ_CP032290.2"/>
</dbReference>
<feature type="transmembrane region" description="Helical" evidence="1">
    <location>
        <begin position="414"/>
        <end position="431"/>
    </location>
</feature>
<evidence type="ECO:0000313" key="3">
    <source>
        <dbReference type="EMBL" id="QXR09345.1"/>
    </source>
</evidence>
<dbReference type="Pfam" id="PF03929">
    <property type="entry name" value="PepSY_TM"/>
    <property type="match status" value="1"/>
</dbReference>
<reference evidence="3" key="4">
    <citation type="submission" date="2021-06" db="EMBL/GenBank/DDBJ databases">
        <authorList>
            <person name="Diorio-Toth L."/>
        </authorList>
    </citation>
    <scope>NUCLEOTIDE SEQUENCE</scope>
    <source>
        <strain evidence="3">AL_065</strain>
        <plasmid evidence="3">pAL_065-3</plasmid>
    </source>
</reference>
<feature type="transmembrane region" description="Helical" evidence="1">
    <location>
        <begin position="137"/>
        <end position="158"/>
    </location>
</feature>
<accession>A0A1P8KH12</accession>
<keyword evidence="2" id="KW-0614">Plasmid</keyword>
<organism evidence="2">
    <name type="scientific">Acinetobacter lwoffii</name>
    <dbReference type="NCBI Taxonomy" id="28090"/>
    <lineage>
        <taxon>Bacteria</taxon>
        <taxon>Pseudomonadati</taxon>
        <taxon>Pseudomonadota</taxon>
        <taxon>Gammaproteobacteria</taxon>
        <taxon>Moraxellales</taxon>
        <taxon>Moraxellaceae</taxon>
        <taxon>Acinetobacter</taxon>
    </lineage>
</organism>
<keyword evidence="1" id="KW-0472">Membrane</keyword>
<geneLocation type="plasmid" evidence="2">
    <name>pALWED2.1</name>
</geneLocation>
<keyword evidence="1" id="KW-0812">Transmembrane</keyword>
<feature type="transmembrane region" description="Helical" evidence="1">
    <location>
        <begin position="179"/>
        <end position="210"/>
    </location>
</feature>
<evidence type="ECO:0000313" key="4">
    <source>
        <dbReference type="Proteomes" id="UP000293391"/>
    </source>
</evidence>
<evidence type="ECO:0000313" key="2">
    <source>
        <dbReference type="EMBL" id="APW48977.1"/>
    </source>
</evidence>
<sequence>MHKSVRQSMACLHSWLGLSFGWLLFAIFLTGAVTYYRHEISLWMQPEFATMQVNQETALKSAYSYLQQHAPDAQNWYIGVANQDSPVNKVYWQKADGGYEVKTLNASTGKELQLSATQGGDFFYNFHFQLYGMPYTIGRLIVTIAAFIMLLTLISGIITHKKILTDFFTLRAFKGQRSYLDFHNVSSVIALPFFLTMTFTGLAIFFYIVLPSGMKKLYPDNPFQYFEEIRTINTSATHSVPVKTQMLPIQHFITTAQQHWGYAEFDNITVKQPNTQLAHITLTQLKDHSITRNQAQLILNAATGKLLENTRNESAIATLNASMYGLHMARFAEPVLRLGLFFSGILGCAMIASGLLLWSLKRQMQKKSVRFHLGHYLVNRLNITIIIGLPLAMLGYLYANRFISIPVGAPNYEIYSFFSIWLGSFILACVTPQQDIWRMQLKLLICAAFIIPLIDIYYLVSQQYVDSFATYWPFLRIDLMLWTLALLALLLHQKITPIQQKAIKKIQTKLKAVQQESSI</sequence>
<feature type="transmembrane region" description="Helical" evidence="1">
    <location>
        <begin position="472"/>
        <end position="491"/>
    </location>
</feature>
<feature type="transmembrane region" description="Helical" evidence="1">
    <location>
        <begin position="12"/>
        <end position="36"/>
    </location>
</feature>
<reference evidence="3" key="3">
    <citation type="journal article" date="2019" name="Nat. Commun.">
        <title>Spatiotemporal dynamics of multidrug resistant bacteria on intensive care unit surfaces.</title>
        <authorList>
            <person name="D'Souza A.W."/>
            <person name="Potter R.F."/>
            <person name="Wallace M."/>
            <person name="Shupe A."/>
            <person name="Patel S."/>
            <person name="Sun X."/>
            <person name="Gul D."/>
            <person name="Kwon J.H."/>
            <person name="Andleeb S."/>
            <person name="Burnham C.D."/>
            <person name="Dantas G."/>
        </authorList>
    </citation>
    <scope>NUCLEOTIDE SEQUENCE</scope>
    <source>
        <strain evidence="3">AL_065</strain>
    </source>
</reference>
<dbReference type="EMBL" id="CP078047">
    <property type="protein sequence ID" value="QXR09345.1"/>
    <property type="molecule type" value="Genomic_DNA"/>
</dbReference>
<protein>
    <submittedName>
        <fullName evidence="3">PepSY domain-containing protein</fullName>
    </submittedName>
</protein>
<proteinExistence type="predicted"/>
<dbReference type="EMBL" id="KX426229">
    <property type="protein sequence ID" value="APW48977.1"/>
    <property type="molecule type" value="Genomic_DNA"/>
</dbReference>
<evidence type="ECO:0000256" key="1">
    <source>
        <dbReference type="SAM" id="Phobius"/>
    </source>
</evidence>